<dbReference type="Proteomes" id="UP000095472">
    <property type="component" value="Chromosome"/>
</dbReference>
<name>A0ACD5GU69_9CYAN</name>
<organism evidence="1 2">
    <name type="scientific">Desertifilum tharense IPPAS B-1220</name>
    <dbReference type="NCBI Taxonomy" id="1781255"/>
    <lineage>
        <taxon>Bacteria</taxon>
        <taxon>Bacillati</taxon>
        <taxon>Cyanobacteriota</taxon>
        <taxon>Cyanophyceae</taxon>
        <taxon>Desertifilales</taxon>
        <taxon>Desertifilaceae</taxon>
        <taxon>Desertifilum</taxon>
    </lineage>
</organism>
<reference evidence="1 2" key="1">
    <citation type="journal article" date="2016" name="Genome Announc.">
        <title>Draft Genome Sequence of the Thermotolerant Cyanobacterium Desertifilum sp. IPPAS B-1220.</title>
        <authorList>
            <person name="Mironov K.S."/>
            <person name="Sinetova M.A."/>
            <person name="Bolatkhan K."/>
            <person name="Zayadan B.K."/>
            <person name="Ustinova V.V."/>
            <person name="Kupriyanova E.V."/>
            <person name="Skrypnik A.N."/>
            <person name="Gogoleva N.E."/>
            <person name="Gogolev Y.V."/>
            <person name="Los D.A."/>
        </authorList>
    </citation>
    <scope>NUCLEOTIDE SEQUENCE [LARGE SCALE GENOMIC DNA]</scope>
    <source>
        <strain evidence="1 2">IPPAS B-1220</strain>
    </source>
</reference>
<protein>
    <submittedName>
        <fullName evidence="1">Uncharacterized protein</fullName>
    </submittedName>
</protein>
<evidence type="ECO:0000313" key="1">
    <source>
        <dbReference type="EMBL" id="XPM64274.1"/>
    </source>
</evidence>
<sequence length="84" mass="9007">MKRLPLPCSGFLARSGLLMLVSVAGFAPLGQAQTTPISPTFRSITVSPKFSPDPLVLKGIGGGSVCKRPGWHCGNLYWLLCRLH</sequence>
<evidence type="ECO:0000313" key="2">
    <source>
        <dbReference type="Proteomes" id="UP000095472"/>
    </source>
</evidence>
<keyword evidence="2" id="KW-1185">Reference proteome</keyword>
<dbReference type="EMBL" id="CP182909">
    <property type="protein sequence ID" value="XPM64274.1"/>
    <property type="molecule type" value="Genomic_DNA"/>
</dbReference>
<accession>A0ACD5GU69</accession>
<gene>
    <name evidence="1" type="ORF">BH720_035865</name>
</gene>
<proteinExistence type="predicted"/>